<evidence type="ECO:0000313" key="20">
    <source>
        <dbReference type="Proteomes" id="UP000694941"/>
    </source>
</evidence>
<evidence type="ECO:0000256" key="1">
    <source>
        <dbReference type="ARBA" id="ARBA00004323"/>
    </source>
</evidence>
<organism evidence="20 21">
    <name type="scientific">Limulus polyphemus</name>
    <name type="common">Atlantic horseshoe crab</name>
    <dbReference type="NCBI Taxonomy" id="6850"/>
    <lineage>
        <taxon>Eukaryota</taxon>
        <taxon>Metazoa</taxon>
        <taxon>Ecdysozoa</taxon>
        <taxon>Arthropoda</taxon>
        <taxon>Chelicerata</taxon>
        <taxon>Merostomata</taxon>
        <taxon>Xiphosura</taxon>
        <taxon>Limulidae</taxon>
        <taxon>Limulus</taxon>
    </lineage>
</organism>
<reference evidence="21" key="1">
    <citation type="submission" date="2025-08" db="UniProtKB">
        <authorList>
            <consortium name="RefSeq"/>
        </authorList>
    </citation>
    <scope>IDENTIFICATION</scope>
    <source>
        <tissue evidence="21">Muscle</tissue>
    </source>
</reference>
<evidence type="ECO:0000256" key="13">
    <source>
        <dbReference type="ARBA" id="ARBA00023157"/>
    </source>
</evidence>
<evidence type="ECO:0000256" key="12">
    <source>
        <dbReference type="ARBA" id="ARBA00023136"/>
    </source>
</evidence>
<comment type="subcellular location">
    <subcellularLocation>
        <location evidence="1">Golgi apparatus membrane</location>
        <topology evidence="1">Single-pass type II membrane protein</topology>
    </subcellularLocation>
</comment>
<comment type="pathway">
    <text evidence="2">Glycan metabolism; heparin biosynthesis.</text>
</comment>
<evidence type="ECO:0000256" key="7">
    <source>
        <dbReference type="ARBA" id="ARBA00022692"/>
    </source>
</evidence>
<dbReference type="Pfam" id="PF12062">
    <property type="entry name" value="HSNSD-CE"/>
    <property type="match status" value="1"/>
</dbReference>
<dbReference type="SUPFAM" id="SSF52540">
    <property type="entry name" value="P-loop containing nucleoside triphosphate hydrolases"/>
    <property type="match status" value="1"/>
</dbReference>
<keyword evidence="9" id="KW-0735">Signal-anchor</keyword>
<keyword evidence="13" id="KW-1015">Disulfide bond</keyword>
<evidence type="ECO:0000256" key="8">
    <source>
        <dbReference type="ARBA" id="ARBA00022801"/>
    </source>
</evidence>
<evidence type="ECO:0000256" key="10">
    <source>
        <dbReference type="ARBA" id="ARBA00022989"/>
    </source>
</evidence>
<keyword evidence="12 16" id="KW-0472">Membrane</keyword>
<evidence type="ECO:0000313" key="21">
    <source>
        <dbReference type="RefSeq" id="XP_013787455.1"/>
    </source>
</evidence>
<evidence type="ECO:0000259" key="19">
    <source>
        <dbReference type="Pfam" id="PF25119"/>
    </source>
</evidence>
<evidence type="ECO:0000256" key="14">
    <source>
        <dbReference type="ARBA" id="ARBA00023180"/>
    </source>
</evidence>
<comment type="pathway">
    <text evidence="3">Glycan metabolism; heparan sulfate biosynthesis.</text>
</comment>
<keyword evidence="7 16" id="KW-0812">Transmembrane</keyword>
<evidence type="ECO:0000259" key="18">
    <source>
        <dbReference type="Pfam" id="PF12062"/>
    </source>
</evidence>
<evidence type="ECO:0000256" key="2">
    <source>
        <dbReference type="ARBA" id="ARBA00004841"/>
    </source>
</evidence>
<dbReference type="InterPro" id="IPR056793">
    <property type="entry name" value="HSNSD_N"/>
</dbReference>
<evidence type="ECO:0000256" key="3">
    <source>
        <dbReference type="ARBA" id="ARBA00005093"/>
    </source>
</evidence>
<evidence type="ECO:0000256" key="4">
    <source>
        <dbReference type="ARBA" id="ARBA00010420"/>
    </source>
</evidence>
<feature type="domain" description="Heparan sulfate-N-deacetylase N-terminal" evidence="19">
    <location>
        <begin position="92"/>
        <end position="304"/>
    </location>
</feature>
<dbReference type="Gene3D" id="3.40.50.300">
    <property type="entry name" value="P-loop containing nucleotide triphosphate hydrolases"/>
    <property type="match status" value="1"/>
</dbReference>
<dbReference type="InterPro" id="IPR000863">
    <property type="entry name" value="Sulfotransferase_dom"/>
</dbReference>
<evidence type="ECO:0000256" key="16">
    <source>
        <dbReference type="SAM" id="Phobius"/>
    </source>
</evidence>
<dbReference type="RefSeq" id="XP_013787455.1">
    <property type="nucleotide sequence ID" value="XM_013932001.2"/>
</dbReference>
<dbReference type="InterPro" id="IPR027417">
    <property type="entry name" value="P-loop_NTPase"/>
</dbReference>
<dbReference type="Pfam" id="PF00685">
    <property type="entry name" value="Sulfotransfer_1"/>
    <property type="match status" value="1"/>
</dbReference>
<name>A0ABM1BRV7_LIMPO</name>
<keyword evidence="14" id="KW-0325">Glycoprotein</keyword>
<keyword evidence="15" id="KW-0511">Multifunctional enzyme</keyword>
<dbReference type="InterPro" id="IPR021930">
    <property type="entry name" value="Heparan_SO4_deacetylase_dom"/>
</dbReference>
<dbReference type="PANTHER" id="PTHR10605">
    <property type="entry name" value="HEPARAN SULFATE SULFOTRANSFERASE"/>
    <property type="match status" value="1"/>
</dbReference>
<gene>
    <name evidence="21" type="primary">LOC106471405</name>
</gene>
<feature type="transmembrane region" description="Helical" evidence="16">
    <location>
        <begin position="23"/>
        <end position="45"/>
    </location>
</feature>
<accession>A0ABM1BRV7</accession>
<keyword evidence="6" id="KW-0808">Transferase</keyword>
<keyword evidence="11" id="KW-0333">Golgi apparatus</keyword>
<dbReference type="PANTHER" id="PTHR10605:SF56">
    <property type="entry name" value="BIFUNCTIONAL HEPARAN SULFATE N-DEACETYLASE_N-SULFOTRANSFERASE"/>
    <property type="match status" value="1"/>
</dbReference>
<dbReference type="Proteomes" id="UP000694941">
    <property type="component" value="Unplaced"/>
</dbReference>
<comment type="similarity">
    <text evidence="4">Belongs to the sulfotransferase 1 family. NDST subfamily.</text>
</comment>
<keyword evidence="20" id="KW-1185">Reference proteome</keyword>
<dbReference type="Pfam" id="PF25119">
    <property type="entry name" value="HSNSD_N"/>
    <property type="match status" value="1"/>
</dbReference>
<keyword evidence="10 16" id="KW-1133">Transmembrane helix</keyword>
<evidence type="ECO:0000259" key="17">
    <source>
        <dbReference type="Pfam" id="PF00685"/>
    </source>
</evidence>
<evidence type="ECO:0000256" key="5">
    <source>
        <dbReference type="ARBA" id="ARBA00012979"/>
    </source>
</evidence>
<protein>
    <recommendedName>
        <fullName evidence="5">[heparan sulfate]-glucosamine N-sulfotransferase</fullName>
        <ecNumber evidence="5">2.8.2.8</ecNumber>
    </recommendedName>
</protein>
<proteinExistence type="inferred from homology"/>
<keyword evidence="8" id="KW-0378">Hydrolase</keyword>
<feature type="domain" description="Sulfotransferase" evidence="17">
    <location>
        <begin position="608"/>
        <end position="834"/>
    </location>
</feature>
<dbReference type="EC" id="2.8.2.8" evidence="5"/>
<evidence type="ECO:0000256" key="15">
    <source>
        <dbReference type="ARBA" id="ARBA00023268"/>
    </source>
</evidence>
<evidence type="ECO:0000256" key="11">
    <source>
        <dbReference type="ARBA" id="ARBA00023034"/>
    </source>
</evidence>
<feature type="domain" description="Heparan sulphate-N-deacetylase deacetylase" evidence="18">
    <location>
        <begin position="315"/>
        <end position="518"/>
    </location>
</feature>
<dbReference type="InterPro" id="IPR037359">
    <property type="entry name" value="NST/OST"/>
</dbReference>
<evidence type="ECO:0000256" key="6">
    <source>
        <dbReference type="ARBA" id="ARBA00022679"/>
    </source>
</evidence>
<evidence type="ECO:0000256" key="9">
    <source>
        <dbReference type="ARBA" id="ARBA00022968"/>
    </source>
</evidence>
<sequence>MVVERPAINHDTIRLFCSASQPAIKLCLVAALLFSVMSMVILSYYTSSSYWHGFVREPPQPSFQCHSIKEGFTKTKVGINNIHTSSEKLRFDPKVLVFLETQYSRLGKHICEILEASRTKYKVEISGKSLPPLTNHDKGKYAVIVFENYEKYLAMNKWNRHLLDKYCKEYNAGIIGFLHSKEETFIGAQLSGFPLFISTNHQLQDYYLNPSSSVLRLTRAGEVYYGALPSGDWTVFKTNDSSYEPVTWSRPQQFAPVNSDDLIPFLTTVIQDHGRFDGIQRVLFGNGFEFWLHKLLFLDSVSWLSHGKLSLPLYRYLQVDIDDIFVGEKGTRMKPVDVQALLHTQEQINNLVPGFRFNLGFSGKFYHRGTEEENEGDDILLAHHSKFWWFCHMWSHTKPHLYDNISVLEMEMTMNLQFAQTHGIKTDSGYSVAPHHSGIYPVHEILYQAWKHIWNIRVTATEEYPHLRPARYRRGFIHRNIMVLPRQTCGLYTHNLFMDRYPGGADRLDKSIEGGDLFHQFVYNPINVFMTHLSNYGNDRLALYTFESVIKFIQCWTNLHLSTLPPIQLAEKYFQMFPEESNPVWVNPCLDKRHLAIWSSKKACNQLPKFLVIGPQKTGTTALYTFLSMHPVIVSNHPSGETFEEVQFFNGNNYFKGLDWYMNFFPIPTNSSSSYMFEKSATYFDGELVPVRAHALLPHAKIVTILISPIKRAYSWYQHMKAHEDHAAVKYAFYEVVTASDNAPKILRDLKSRCLNPGLYAQHLERWLAFYPPSQLMIIDGEELKGDPAIVLNRLQQFLKIPSFIDFTNKLRYVPQKGFYCQVTQQNSTKCLGHTKGRHYPPVDPLAQKFLKAFYLSSNIALSKLLTRLRLPIPQWLEDDLS</sequence>
<dbReference type="GeneID" id="106471405"/>